<evidence type="ECO:0000256" key="5">
    <source>
        <dbReference type="ARBA" id="ARBA00012780"/>
    </source>
</evidence>
<dbReference type="GO" id="GO:0071555">
    <property type="term" value="P:cell wall organization"/>
    <property type="evidence" value="ECO:0007669"/>
    <property type="project" value="UniProtKB-KW"/>
</dbReference>
<dbReference type="Proteomes" id="UP000473826">
    <property type="component" value="Unassembled WGS sequence"/>
</dbReference>
<evidence type="ECO:0000256" key="14">
    <source>
        <dbReference type="ARBA" id="ARBA00023316"/>
    </source>
</evidence>
<gene>
    <name evidence="22" type="ORF">VHUM_02956</name>
</gene>
<keyword evidence="9" id="KW-0732">Signal</keyword>
<keyword evidence="15" id="KW-0624">Polysaccharide degradation</keyword>
<keyword evidence="21" id="KW-1133">Transmembrane helix</keyword>
<evidence type="ECO:0000256" key="2">
    <source>
        <dbReference type="ARBA" id="ARBA00004191"/>
    </source>
</evidence>
<keyword evidence="8" id="KW-0964">Secreted</keyword>
<evidence type="ECO:0000256" key="13">
    <source>
        <dbReference type="ARBA" id="ARBA00023277"/>
    </source>
</evidence>
<comment type="catalytic activity">
    <reaction evidence="1">
        <text>Hydrolysis of (1-&gt;3)-beta-D-glucosidic linkages in (1-&gt;3)-beta-D-glucans.</text>
        <dbReference type="EC" id="3.2.1.39"/>
    </reaction>
</comment>
<evidence type="ECO:0000256" key="8">
    <source>
        <dbReference type="ARBA" id="ARBA00022525"/>
    </source>
</evidence>
<evidence type="ECO:0000256" key="20">
    <source>
        <dbReference type="SAM" id="MobiDB-lite"/>
    </source>
</evidence>
<evidence type="ECO:0000256" key="3">
    <source>
        <dbReference type="ARBA" id="ARBA00004401"/>
    </source>
</evidence>
<feature type="transmembrane region" description="Helical" evidence="21">
    <location>
        <begin position="68"/>
        <end position="91"/>
    </location>
</feature>
<dbReference type="GO" id="GO:0005576">
    <property type="term" value="C:extracellular region"/>
    <property type="evidence" value="ECO:0007669"/>
    <property type="project" value="TreeGrafter"/>
</dbReference>
<comment type="subcellular location">
    <subcellularLocation>
        <location evidence="3">Cell membrane</location>
        <topology evidence="3">Single-pass type II membrane protein</topology>
    </subcellularLocation>
    <subcellularLocation>
        <location evidence="2">Secreted</location>
        <location evidence="2">Cell wall</location>
    </subcellularLocation>
</comment>
<evidence type="ECO:0000256" key="1">
    <source>
        <dbReference type="ARBA" id="ARBA00000382"/>
    </source>
</evidence>
<organism evidence="22 23">
    <name type="scientific">Vanrija humicola</name>
    <name type="common">Yeast</name>
    <name type="synonym">Cryptococcus humicola</name>
    <dbReference type="NCBI Taxonomy" id="5417"/>
    <lineage>
        <taxon>Eukaryota</taxon>
        <taxon>Fungi</taxon>
        <taxon>Dikarya</taxon>
        <taxon>Basidiomycota</taxon>
        <taxon>Agaricomycotina</taxon>
        <taxon>Tremellomycetes</taxon>
        <taxon>Trichosporonales</taxon>
        <taxon>Trichosporonaceae</taxon>
        <taxon>Vanrija</taxon>
    </lineage>
</organism>
<dbReference type="InterPro" id="IPR050732">
    <property type="entry name" value="Beta-glucan_modifiers"/>
</dbReference>
<dbReference type="Pfam" id="PF00332">
    <property type="entry name" value="Glyco_hydro_17"/>
    <property type="match status" value="1"/>
</dbReference>
<evidence type="ECO:0000256" key="6">
    <source>
        <dbReference type="ARBA" id="ARBA00022475"/>
    </source>
</evidence>
<dbReference type="GO" id="GO:0009277">
    <property type="term" value="C:fungal-type cell wall"/>
    <property type="evidence" value="ECO:0007669"/>
    <property type="project" value="TreeGrafter"/>
</dbReference>
<dbReference type="SUPFAM" id="SSF51445">
    <property type="entry name" value="(Trans)glycosidases"/>
    <property type="match status" value="1"/>
</dbReference>
<keyword evidence="7" id="KW-0134">Cell wall</keyword>
<proteinExistence type="inferred from homology"/>
<comment type="caution">
    <text evidence="22">The sequence shown here is derived from an EMBL/GenBank/DDBJ whole genome shotgun (WGS) entry which is preliminary data.</text>
</comment>
<evidence type="ECO:0000256" key="18">
    <source>
        <dbReference type="ARBA" id="ARBA00043078"/>
    </source>
</evidence>
<comment type="similarity">
    <text evidence="4 19">Belongs to the glycosyl hydrolase 17 family.</text>
</comment>
<dbReference type="EC" id="3.2.1.39" evidence="5"/>
<evidence type="ECO:0000256" key="10">
    <source>
        <dbReference type="ARBA" id="ARBA00022801"/>
    </source>
</evidence>
<evidence type="ECO:0000256" key="15">
    <source>
        <dbReference type="ARBA" id="ARBA00023326"/>
    </source>
</evidence>
<keyword evidence="6" id="KW-1003">Cell membrane</keyword>
<evidence type="ECO:0000256" key="9">
    <source>
        <dbReference type="ARBA" id="ARBA00022729"/>
    </source>
</evidence>
<evidence type="ECO:0000256" key="21">
    <source>
        <dbReference type="SAM" id="Phobius"/>
    </source>
</evidence>
<evidence type="ECO:0000256" key="16">
    <source>
        <dbReference type="ARBA" id="ARBA00037649"/>
    </source>
</evidence>
<dbReference type="PANTHER" id="PTHR16631">
    <property type="entry name" value="GLUCAN 1,3-BETA-GLUCOSIDASE"/>
    <property type="match status" value="1"/>
</dbReference>
<keyword evidence="13" id="KW-0119">Carbohydrate metabolism</keyword>
<dbReference type="InterPro" id="IPR000490">
    <property type="entry name" value="Glyco_hydro_17"/>
</dbReference>
<evidence type="ECO:0000256" key="12">
    <source>
        <dbReference type="ARBA" id="ARBA00023180"/>
    </source>
</evidence>
<evidence type="ECO:0000256" key="17">
    <source>
        <dbReference type="ARBA" id="ARBA00042373"/>
    </source>
</evidence>
<accession>A0A7D8V166</accession>
<dbReference type="GO" id="GO:0009986">
    <property type="term" value="C:cell surface"/>
    <property type="evidence" value="ECO:0007669"/>
    <property type="project" value="TreeGrafter"/>
</dbReference>
<name>A0A7D8V166_VANHU</name>
<evidence type="ECO:0000256" key="4">
    <source>
        <dbReference type="ARBA" id="ARBA00008773"/>
    </source>
</evidence>
<dbReference type="PANTHER" id="PTHR16631:SF17">
    <property type="entry name" value="GLUCAN ENDO-1,3-BETA-GLUCOSIDASE BTGC"/>
    <property type="match status" value="1"/>
</dbReference>
<evidence type="ECO:0000313" key="23">
    <source>
        <dbReference type="Proteomes" id="UP000473826"/>
    </source>
</evidence>
<dbReference type="EMBL" id="QKWK01000007">
    <property type="protein sequence ID" value="TXT08828.1"/>
    <property type="molecule type" value="Genomic_DNA"/>
</dbReference>
<protein>
    <recommendedName>
        <fullName evidence="5">glucan endo-1,3-beta-D-glucosidase</fullName>
        <ecNumber evidence="5">3.2.1.39</ecNumber>
    </recommendedName>
    <alternativeName>
        <fullName evidence="18">Endo-1,3-beta-glucanase btgC</fullName>
    </alternativeName>
    <alternativeName>
        <fullName evidence="17">Laminarinase btgC</fullName>
    </alternativeName>
</protein>
<keyword evidence="21" id="KW-0812">Transmembrane</keyword>
<dbReference type="InterPro" id="IPR017853">
    <property type="entry name" value="GH"/>
</dbReference>
<dbReference type="GO" id="GO:0000272">
    <property type="term" value="P:polysaccharide catabolic process"/>
    <property type="evidence" value="ECO:0007669"/>
    <property type="project" value="UniProtKB-KW"/>
</dbReference>
<dbReference type="AlphaFoldDB" id="A0A7D8V166"/>
<dbReference type="OrthoDB" id="68336at2759"/>
<keyword evidence="11 21" id="KW-0472">Membrane</keyword>
<comment type="function">
    <text evidence="16">Glucanases play a role in cell expansion during growth, in cell-cell fusion during mating, and in spore release during sporulation. This enzyme may be involved in beta-glucan degradation. Active on laminarin and lichenan.</text>
</comment>
<dbReference type="Gene3D" id="3.20.20.80">
    <property type="entry name" value="Glycosidases"/>
    <property type="match status" value="1"/>
</dbReference>
<evidence type="ECO:0000313" key="22">
    <source>
        <dbReference type="EMBL" id="TXT08828.1"/>
    </source>
</evidence>
<keyword evidence="14" id="KW-0961">Cell wall biogenesis/degradation</keyword>
<evidence type="ECO:0000256" key="7">
    <source>
        <dbReference type="ARBA" id="ARBA00022512"/>
    </source>
</evidence>
<evidence type="ECO:0000256" key="11">
    <source>
        <dbReference type="ARBA" id="ARBA00023136"/>
    </source>
</evidence>
<reference evidence="22 23" key="1">
    <citation type="journal article" date="2019" name="PLoS Genet.">
        <title>Convergent evolution of linked mating-type loci in basidiomycete fungi.</title>
        <authorList>
            <person name="Sun S."/>
            <person name="Coelho M.A."/>
            <person name="Heitman J."/>
            <person name="Nowrousian M."/>
        </authorList>
    </citation>
    <scope>NUCLEOTIDE SEQUENCE [LARGE SCALE GENOMIC DNA]</scope>
    <source>
        <strain evidence="22 23">CBS 4282</strain>
    </source>
</reference>
<feature type="compositionally biased region" description="Low complexity" evidence="20">
    <location>
        <begin position="99"/>
        <end position="111"/>
    </location>
</feature>
<keyword evidence="23" id="KW-1185">Reference proteome</keyword>
<dbReference type="GO" id="GO:0005886">
    <property type="term" value="C:plasma membrane"/>
    <property type="evidence" value="ECO:0007669"/>
    <property type="project" value="UniProtKB-SubCell"/>
</dbReference>
<keyword evidence="10" id="KW-0378">Hydrolase</keyword>
<dbReference type="GO" id="GO:0042973">
    <property type="term" value="F:glucan endo-1,3-beta-D-glucosidase activity"/>
    <property type="evidence" value="ECO:0007669"/>
    <property type="project" value="UniProtKB-EC"/>
</dbReference>
<feature type="region of interest" description="Disordered" evidence="20">
    <location>
        <begin position="94"/>
        <end position="116"/>
    </location>
</feature>
<sequence>MDSPNGQIPYGAGGGYAQYRSEQTPYTSSAHDNIPADQLWAMEAGKERIQNYQVNPEDAERKARVKKLMWFLAIVGVLAVAGIVTGVVVSVTSKKHHSGSSSDNSNTSVVLQDPNDPSNFAKDSRLHNVFWGMAYDPDGAILPMCGALQANVTRDIQILSQLTTRLRLYGANCNVTALVLQAIKDTKVNMTIYPAIYVDSNTQAFNDQLKAITSAISTYGEEYIEGLAVGNEFILNEVGSVNTGAAYTTAIASLKTNIDTVNKTITAMNLKKHIPIGTGDAGSVMSLALANDIEFFMANVHPWFGALPINQAAAWTWDYFENNDVVYAKQAANPPEMYIAETGWPTQSMWANTTQDGAGSPQGDASVANLQTFLDTYVCQANANGTKYFYFEPFDQPWKTIYGGVEPYWGLFDSERNLKQPLTIPTC</sequence>
<keyword evidence="12" id="KW-0325">Glycoprotein</keyword>
<evidence type="ECO:0000256" key="19">
    <source>
        <dbReference type="RuleBase" id="RU004335"/>
    </source>
</evidence>